<gene>
    <name evidence="2" type="ORF">HJG60_011761</name>
</gene>
<reference evidence="2 3" key="1">
    <citation type="journal article" date="2020" name="Nature">
        <title>Six reference-quality genomes reveal evolution of bat adaptations.</title>
        <authorList>
            <person name="Jebb D."/>
            <person name="Huang Z."/>
            <person name="Pippel M."/>
            <person name="Hughes G.M."/>
            <person name="Lavrichenko K."/>
            <person name="Devanna P."/>
            <person name="Winkler S."/>
            <person name="Jermiin L.S."/>
            <person name="Skirmuntt E.C."/>
            <person name="Katzourakis A."/>
            <person name="Burkitt-Gray L."/>
            <person name="Ray D.A."/>
            <person name="Sullivan K.A.M."/>
            <person name="Roscito J.G."/>
            <person name="Kirilenko B.M."/>
            <person name="Davalos L.M."/>
            <person name="Corthals A.P."/>
            <person name="Power M.L."/>
            <person name="Jones G."/>
            <person name="Ransome R.D."/>
            <person name="Dechmann D.K.N."/>
            <person name="Locatelli A.G."/>
            <person name="Puechmaille S.J."/>
            <person name="Fedrigo O."/>
            <person name="Jarvis E.D."/>
            <person name="Hiller M."/>
            <person name="Vernes S.C."/>
            <person name="Myers E.W."/>
            <person name="Teeling E.C."/>
        </authorList>
    </citation>
    <scope>NUCLEOTIDE SEQUENCE [LARGE SCALE GENOMIC DNA]</scope>
    <source>
        <strain evidence="2">Bat1K_MPI-CBG_1</strain>
    </source>
</reference>
<organism evidence="2 3">
    <name type="scientific">Phyllostomus discolor</name>
    <name type="common">pale spear-nosed bat</name>
    <dbReference type="NCBI Taxonomy" id="89673"/>
    <lineage>
        <taxon>Eukaryota</taxon>
        <taxon>Metazoa</taxon>
        <taxon>Chordata</taxon>
        <taxon>Craniata</taxon>
        <taxon>Vertebrata</taxon>
        <taxon>Euteleostomi</taxon>
        <taxon>Mammalia</taxon>
        <taxon>Eutheria</taxon>
        <taxon>Laurasiatheria</taxon>
        <taxon>Chiroptera</taxon>
        <taxon>Yangochiroptera</taxon>
        <taxon>Phyllostomidae</taxon>
        <taxon>Phyllostominae</taxon>
        <taxon>Phyllostomus</taxon>
    </lineage>
</organism>
<name>A0A833ZPC5_9CHIR</name>
<comment type="caution">
    <text evidence="2">The sequence shown here is derived from an EMBL/GenBank/DDBJ whole genome shotgun (WGS) entry which is preliminary data.</text>
</comment>
<dbReference type="Proteomes" id="UP000664940">
    <property type="component" value="Unassembled WGS sequence"/>
</dbReference>
<dbReference type="AlphaFoldDB" id="A0A833ZPC5"/>
<feature type="region of interest" description="Disordered" evidence="1">
    <location>
        <begin position="34"/>
        <end position="116"/>
    </location>
</feature>
<evidence type="ECO:0000313" key="2">
    <source>
        <dbReference type="EMBL" id="KAF6094651.1"/>
    </source>
</evidence>
<evidence type="ECO:0000313" key="3">
    <source>
        <dbReference type="Proteomes" id="UP000664940"/>
    </source>
</evidence>
<feature type="region of interest" description="Disordered" evidence="1">
    <location>
        <begin position="203"/>
        <end position="268"/>
    </location>
</feature>
<proteinExistence type="predicted"/>
<dbReference type="EMBL" id="JABVXQ010000008">
    <property type="protein sequence ID" value="KAF6094651.1"/>
    <property type="molecule type" value="Genomic_DNA"/>
</dbReference>
<protein>
    <submittedName>
        <fullName evidence="2">Uncharacterized protein</fullName>
    </submittedName>
</protein>
<sequence>MDGQQWGHGHRLWLVSPLGQRRSPRLAWGHTLSASAPLLPPSCGHQRADGGDSGSARGSGRWADPHQDSGSGHALEDCWPGREACPSPPQRTPVGKERFTDPQTQHCAGSGGHRPRGGRACASWPLLLQGLPPPLPHPQCREGGWRAASCRADGREKVRDGKQRIPAAAGRVLAAPAVTAAGGSELQLPLWPQDPAAPALTVRGPGTPTFTPQPRAHCSHPLPSAPQHPQALRPHQHSVTGEAGRERTQPPKPQVLPHQGFQHKASSAARLPAAVWPLTAGTGQCGHCGE</sequence>
<evidence type="ECO:0000256" key="1">
    <source>
        <dbReference type="SAM" id="MobiDB-lite"/>
    </source>
</evidence>
<accession>A0A833ZPC5</accession>